<accession>A0A7W9E1E1</accession>
<dbReference type="RefSeq" id="WP_183884092.1">
    <property type="nucleotide sequence ID" value="NZ_JACHCE010000008.1"/>
</dbReference>
<gene>
    <name evidence="1" type="ORF">HDE68_004173</name>
</gene>
<organism evidence="1 2">
    <name type="scientific">Pedobacter cryoconitis</name>
    <dbReference type="NCBI Taxonomy" id="188932"/>
    <lineage>
        <taxon>Bacteria</taxon>
        <taxon>Pseudomonadati</taxon>
        <taxon>Bacteroidota</taxon>
        <taxon>Sphingobacteriia</taxon>
        <taxon>Sphingobacteriales</taxon>
        <taxon>Sphingobacteriaceae</taxon>
        <taxon>Pedobacter</taxon>
    </lineage>
</organism>
<comment type="caution">
    <text evidence="1">The sequence shown here is derived from an EMBL/GenBank/DDBJ whole genome shotgun (WGS) entry which is preliminary data.</text>
</comment>
<reference evidence="1 2" key="1">
    <citation type="submission" date="2020-08" db="EMBL/GenBank/DDBJ databases">
        <title>Genomic Encyclopedia of Type Strains, Phase IV (KMG-V): Genome sequencing to study the core and pangenomes of soil and plant-associated prokaryotes.</title>
        <authorList>
            <person name="Whitman W."/>
        </authorList>
    </citation>
    <scope>NUCLEOTIDE SEQUENCE [LARGE SCALE GENOMIC DNA]</scope>
    <source>
        <strain evidence="1 2">S3M1</strain>
    </source>
</reference>
<protein>
    <submittedName>
        <fullName evidence="1">Uncharacterized protein</fullName>
    </submittedName>
</protein>
<evidence type="ECO:0000313" key="2">
    <source>
        <dbReference type="Proteomes" id="UP000537204"/>
    </source>
</evidence>
<dbReference type="Proteomes" id="UP000537204">
    <property type="component" value="Unassembled WGS sequence"/>
</dbReference>
<proteinExistence type="predicted"/>
<dbReference type="AlphaFoldDB" id="A0A7W9E1E1"/>
<sequence>MREFLCLPDAAIYHITTLENYELIIDRGLESDTLGRIFVCRSGDLGILYSIAISQVLTKKNYSGFAILKIPLALNTFDARAFSPDFQANEITMPFQSILHQCHIEAKCIKLLSVVDDPIDQVGNIANAKEASLANSIALNEALEITYETDKGLQYWVKAKRENGIWSFERTYTK</sequence>
<dbReference type="EMBL" id="JACHCE010000008">
    <property type="protein sequence ID" value="MBB5638244.1"/>
    <property type="molecule type" value="Genomic_DNA"/>
</dbReference>
<name>A0A7W9E1E1_9SPHI</name>
<evidence type="ECO:0000313" key="1">
    <source>
        <dbReference type="EMBL" id="MBB5638244.1"/>
    </source>
</evidence>